<comment type="caution">
    <text evidence="2">The sequence shown here is derived from an EMBL/GenBank/DDBJ whole genome shotgun (WGS) entry which is preliminary data.</text>
</comment>
<reference evidence="2 3" key="1">
    <citation type="journal article" date="2018" name="Front. Plant Sci.">
        <title>Red Clover (Trifolium pratense) and Zigzag Clover (T. medium) - A Picture of Genomic Similarities and Differences.</title>
        <authorList>
            <person name="Dluhosova J."/>
            <person name="Istvanek J."/>
            <person name="Nedelnik J."/>
            <person name="Repkova J."/>
        </authorList>
    </citation>
    <scope>NUCLEOTIDE SEQUENCE [LARGE SCALE GENOMIC DNA]</scope>
    <source>
        <strain evidence="3">cv. 10/8</strain>
        <tissue evidence="2">Leaf</tissue>
    </source>
</reference>
<keyword evidence="3" id="KW-1185">Reference proteome</keyword>
<organism evidence="2 3">
    <name type="scientific">Trifolium medium</name>
    <dbReference type="NCBI Taxonomy" id="97028"/>
    <lineage>
        <taxon>Eukaryota</taxon>
        <taxon>Viridiplantae</taxon>
        <taxon>Streptophyta</taxon>
        <taxon>Embryophyta</taxon>
        <taxon>Tracheophyta</taxon>
        <taxon>Spermatophyta</taxon>
        <taxon>Magnoliopsida</taxon>
        <taxon>eudicotyledons</taxon>
        <taxon>Gunneridae</taxon>
        <taxon>Pentapetalae</taxon>
        <taxon>rosids</taxon>
        <taxon>fabids</taxon>
        <taxon>Fabales</taxon>
        <taxon>Fabaceae</taxon>
        <taxon>Papilionoideae</taxon>
        <taxon>50 kb inversion clade</taxon>
        <taxon>NPAAA clade</taxon>
        <taxon>Hologalegina</taxon>
        <taxon>IRL clade</taxon>
        <taxon>Trifolieae</taxon>
        <taxon>Trifolium</taxon>
    </lineage>
</organism>
<dbReference type="Proteomes" id="UP000265520">
    <property type="component" value="Unassembled WGS sequence"/>
</dbReference>
<protein>
    <submittedName>
        <fullName evidence="2">Uncharacterized protein</fullName>
    </submittedName>
</protein>
<dbReference type="AlphaFoldDB" id="A0A392MGE5"/>
<keyword evidence="1" id="KW-1133">Transmembrane helix</keyword>
<keyword evidence="1" id="KW-0472">Membrane</keyword>
<dbReference type="EMBL" id="LXQA010009758">
    <property type="protein sequence ID" value="MCH86119.1"/>
    <property type="molecule type" value="Genomic_DNA"/>
</dbReference>
<accession>A0A392MGE5</accession>
<name>A0A392MGE5_9FABA</name>
<keyword evidence="1" id="KW-0812">Transmembrane</keyword>
<proteinExistence type="predicted"/>
<evidence type="ECO:0000313" key="3">
    <source>
        <dbReference type="Proteomes" id="UP000265520"/>
    </source>
</evidence>
<feature type="transmembrane region" description="Helical" evidence="1">
    <location>
        <begin position="33"/>
        <end position="51"/>
    </location>
</feature>
<evidence type="ECO:0000313" key="2">
    <source>
        <dbReference type="EMBL" id="MCH86119.1"/>
    </source>
</evidence>
<gene>
    <name evidence="2" type="ORF">A2U01_0006973</name>
</gene>
<sequence>MAVPDGEASCLNIRESKQQQQQPSRIPLSRNKIFIDAINGLLVLLYGLFFFPNAKKLLVAVNGCFYPLPLRGLATHCLLTKLRHTYGRIIVLRF</sequence>
<evidence type="ECO:0000256" key="1">
    <source>
        <dbReference type="SAM" id="Phobius"/>
    </source>
</evidence>